<comment type="similarity">
    <text evidence="1">Belongs to the VPS8 family.</text>
</comment>
<dbReference type="InterPro" id="IPR015943">
    <property type="entry name" value="WD40/YVTN_repeat-like_dom_sf"/>
</dbReference>
<dbReference type="AlphaFoldDB" id="A0A4P9ZID8"/>
<protein>
    <recommendedName>
        <fullName evidence="6">Vacuolar protein sorting-associated protein 8 central domain-containing protein</fullName>
    </recommendedName>
</protein>
<keyword evidence="5" id="KW-0812">Transmembrane</keyword>
<reference evidence="8" key="1">
    <citation type="journal article" date="2018" name="Nat. Microbiol.">
        <title>Leveraging single-cell genomics to expand the fungal tree of life.</title>
        <authorList>
            <person name="Ahrendt S.R."/>
            <person name="Quandt C.A."/>
            <person name="Ciobanu D."/>
            <person name="Clum A."/>
            <person name="Salamov A."/>
            <person name="Andreopoulos B."/>
            <person name="Cheng J.F."/>
            <person name="Woyke T."/>
            <person name="Pelin A."/>
            <person name="Henrissat B."/>
            <person name="Reynolds N.K."/>
            <person name="Benny G.L."/>
            <person name="Smith M.E."/>
            <person name="James T.Y."/>
            <person name="Grigoriev I.V."/>
        </authorList>
    </citation>
    <scope>NUCLEOTIDE SEQUENCE [LARGE SCALE GENOMIC DNA]</scope>
    <source>
        <strain evidence="8">Baker2002</strain>
    </source>
</reference>
<feature type="non-terminal residue" evidence="7">
    <location>
        <position position="1"/>
    </location>
</feature>
<dbReference type="Gene3D" id="2.130.10.10">
    <property type="entry name" value="YVTN repeat-like/Quinoprotein amine dehydrogenase"/>
    <property type="match status" value="1"/>
</dbReference>
<dbReference type="Pfam" id="PF23413">
    <property type="entry name" value="zf_RING_Vps8_fungal"/>
    <property type="match status" value="1"/>
</dbReference>
<dbReference type="SMART" id="SM00320">
    <property type="entry name" value="WD40"/>
    <property type="match status" value="2"/>
</dbReference>
<dbReference type="PANTHER" id="PTHR12616:SF8">
    <property type="entry name" value="VACUOLAR PROTEIN SORTING-ASSOCIATED PROTEIN 8 HOMOLOG"/>
    <property type="match status" value="1"/>
</dbReference>
<name>A0A4P9ZID8_9ASCO</name>
<dbReference type="Proteomes" id="UP000268321">
    <property type="component" value="Unassembled WGS sequence"/>
</dbReference>
<dbReference type="InterPro" id="IPR036322">
    <property type="entry name" value="WD40_repeat_dom_sf"/>
</dbReference>
<accession>A0A4P9ZID8</accession>
<dbReference type="PANTHER" id="PTHR12616">
    <property type="entry name" value="VACUOLAR PROTEIN SORTING VPS41"/>
    <property type="match status" value="1"/>
</dbReference>
<evidence type="ECO:0000256" key="5">
    <source>
        <dbReference type="SAM" id="Phobius"/>
    </source>
</evidence>
<dbReference type="GO" id="GO:0005770">
    <property type="term" value="C:late endosome"/>
    <property type="evidence" value="ECO:0007669"/>
    <property type="project" value="TreeGrafter"/>
</dbReference>
<dbReference type="InterPro" id="IPR025941">
    <property type="entry name" value="Vps8_central_dom"/>
</dbReference>
<keyword evidence="2 4" id="KW-0853">WD repeat</keyword>
<feature type="non-terminal residue" evidence="7">
    <location>
        <position position="1255"/>
    </location>
</feature>
<sequence>RRRFDDRMQTKTSQLLATRKAPSQNRIDALAAECNKSASSVTWAAALKMSRTLDAPQFVAAFGCVSVLTLSPLHIMLGTTHGAVVAFDYHQRLRYVLALERELEQGNRAVSCVALSADGLFVAAGLLDGTIVLWDVSSAAISDHQTALPLLEPATIIRPRLTRLQRTEETPAHAHGVPVTSVAFLSDLHEFLLSTDVSGAILYHHGFRRFLRHHLVSKKVQTETSASNKPSTLLLDCLVLPAGTARQITDQIGLTAILTRSALRIVSVRLLVTTRAHVRTHFETPRPKTASGASLAPEYGCLAWYPCLQQESGVANAKVACAWSDVVAVFEVDHRSVAEDALRAVSDARDNNRALPPVPVFQTAQWRPPAADYHVVTMRWLNFKLLTVVTQHAGAEPLLYVLYYAATETGAALVNVDGGTRNTPQIPHALRTTRRPRAVYMATTGKWADRLVEQLARSDFLGAFLAAYDFYRSNDSGKLLLGGLPHSAAKRRHVVEPFLVDIMQQAAEPLLRDLHTSVVTLYAHVVAQVTRARGGAVQDDLLGVLEVVRAAVGHAAFFDVVEKYILLRCVSNLSPALYDELVRYYVSERRDLRLTEVVCVLDSGSLNIDATLRMCEAHGLRECAAYIWSGLLRDYATPFLMLMGPHESGGAGEEGGADDGDDGDPALLFQYLTYILTGRQFPTEEPLSATDEQTARTAITGILFSPTRTPLPLSDNLHLLGKDYHSAFPYLTRLLRRNVRDCLMTLNEFFECSGLNDAAYGRQYMLDAVLDVFDVHSDFLARDRVHLAVFVARQYPKFVQFLRLSDAVLHDTLTRLCSNRDADLRDECELAAQCLVQVFRPADDAFFLEQLRAARFHRVLFALHKLRGELARAMDAGDASARIDADFLLLAEFLAAALARSPSSPGAKNDLLRAVDASFDRLVAADASQLVALANAHYPEIHMMAVSREDTISLQYLAAALDGDTPARLGPDAIPLVSRYVLLLCRHDAQHVLAAVRRYVSVLPNMTRDNALVREMCTAGQLDAVCHLWMSSNEPVRALRLLVDEIRDNDDCAAKQAFYIDTAIGVCQESGAELWRMLVRELVALVGTRRPHGADTLHHGIYRTFRRFLDTLPAPDAFQRVLGDALVRASVCDVRTTLHDLLIAYFFEQEMLGVTLGQLHARVLRHLHTVRADALAGWRVDHTTCASCGASICGVSVPPAHYAAWEERARARAAQVAYNMHNHVDCELVLFKCLHGYHSRCLRGLGSWAQCVLCE</sequence>
<keyword evidence="3" id="KW-0677">Repeat</keyword>
<evidence type="ECO:0000256" key="1">
    <source>
        <dbReference type="ARBA" id="ARBA00009422"/>
    </source>
</evidence>
<dbReference type="PROSITE" id="PS50294">
    <property type="entry name" value="WD_REPEATS_REGION"/>
    <property type="match status" value="1"/>
</dbReference>
<dbReference type="PROSITE" id="PS50082">
    <property type="entry name" value="WD_REPEATS_2"/>
    <property type="match status" value="1"/>
</dbReference>
<evidence type="ECO:0000313" key="7">
    <source>
        <dbReference type="EMBL" id="RKP32232.1"/>
    </source>
</evidence>
<dbReference type="SUPFAM" id="SSF50978">
    <property type="entry name" value="WD40 repeat-like"/>
    <property type="match status" value="1"/>
</dbReference>
<keyword evidence="8" id="KW-1185">Reference proteome</keyword>
<keyword evidence="5" id="KW-1133">Transmembrane helix</keyword>
<dbReference type="InterPro" id="IPR045111">
    <property type="entry name" value="Vps41/Vps8"/>
</dbReference>
<gene>
    <name evidence="7" type="ORF">METBISCDRAFT_1587</name>
</gene>
<feature type="repeat" description="WD" evidence="4">
    <location>
        <begin position="103"/>
        <end position="144"/>
    </location>
</feature>
<dbReference type="GO" id="GO:0030897">
    <property type="term" value="C:HOPS complex"/>
    <property type="evidence" value="ECO:0007669"/>
    <property type="project" value="TreeGrafter"/>
</dbReference>
<feature type="domain" description="Vacuolar protein sorting-associated protein 8 central" evidence="6">
    <location>
        <begin position="557"/>
        <end position="750"/>
    </location>
</feature>
<dbReference type="GO" id="GO:0006623">
    <property type="term" value="P:protein targeting to vacuole"/>
    <property type="evidence" value="ECO:0007669"/>
    <property type="project" value="InterPro"/>
</dbReference>
<dbReference type="InterPro" id="IPR019775">
    <property type="entry name" value="WD40_repeat_CS"/>
</dbReference>
<dbReference type="OrthoDB" id="289913at2759"/>
<dbReference type="Pfam" id="PF12816">
    <property type="entry name" value="TPR_Vps8"/>
    <property type="match status" value="1"/>
</dbReference>
<dbReference type="EMBL" id="ML004433">
    <property type="protein sequence ID" value="RKP32232.1"/>
    <property type="molecule type" value="Genomic_DNA"/>
</dbReference>
<dbReference type="InterPro" id="IPR001680">
    <property type="entry name" value="WD40_rpt"/>
</dbReference>
<dbReference type="Pfam" id="PF23410">
    <property type="entry name" value="Beta-prop_VPS8"/>
    <property type="match status" value="1"/>
</dbReference>
<keyword evidence="5" id="KW-0472">Membrane</keyword>
<proteinExistence type="inferred from homology"/>
<evidence type="ECO:0000256" key="4">
    <source>
        <dbReference type="PROSITE-ProRule" id="PRU00221"/>
    </source>
</evidence>
<evidence type="ECO:0000259" key="6">
    <source>
        <dbReference type="Pfam" id="PF12816"/>
    </source>
</evidence>
<evidence type="ECO:0000313" key="8">
    <source>
        <dbReference type="Proteomes" id="UP000268321"/>
    </source>
</evidence>
<feature type="transmembrane region" description="Helical" evidence="5">
    <location>
        <begin position="58"/>
        <end position="77"/>
    </location>
</feature>
<evidence type="ECO:0000256" key="2">
    <source>
        <dbReference type="ARBA" id="ARBA00022574"/>
    </source>
</evidence>
<dbReference type="PROSITE" id="PS00678">
    <property type="entry name" value="WD_REPEATS_1"/>
    <property type="match status" value="1"/>
</dbReference>
<dbReference type="GO" id="GO:0034058">
    <property type="term" value="P:endosomal vesicle fusion"/>
    <property type="evidence" value="ECO:0007669"/>
    <property type="project" value="TreeGrafter"/>
</dbReference>
<organism evidence="7 8">
    <name type="scientific">Metschnikowia bicuspidata</name>
    <dbReference type="NCBI Taxonomy" id="27322"/>
    <lineage>
        <taxon>Eukaryota</taxon>
        <taxon>Fungi</taxon>
        <taxon>Dikarya</taxon>
        <taxon>Ascomycota</taxon>
        <taxon>Saccharomycotina</taxon>
        <taxon>Pichiomycetes</taxon>
        <taxon>Metschnikowiaceae</taxon>
        <taxon>Metschnikowia</taxon>
    </lineage>
</organism>
<evidence type="ECO:0000256" key="3">
    <source>
        <dbReference type="ARBA" id="ARBA00022737"/>
    </source>
</evidence>